<feature type="compositionally biased region" description="Low complexity" evidence="1">
    <location>
        <begin position="141"/>
        <end position="156"/>
    </location>
</feature>
<feature type="compositionally biased region" description="Polar residues" evidence="1">
    <location>
        <begin position="18"/>
        <end position="41"/>
    </location>
</feature>
<protein>
    <submittedName>
        <fullName evidence="2">Uncharacterized protein</fullName>
    </submittedName>
</protein>
<dbReference type="EMBL" id="CAJVCH010570037">
    <property type="protein sequence ID" value="CAG7833838.1"/>
    <property type="molecule type" value="Genomic_DNA"/>
</dbReference>
<evidence type="ECO:0000313" key="3">
    <source>
        <dbReference type="Proteomes" id="UP000708208"/>
    </source>
</evidence>
<comment type="caution">
    <text evidence="2">The sequence shown here is derived from an EMBL/GenBank/DDBJ whole genome shotgun (WGS) entry which is preliminary data.</text>
</comment>
<feature type="region of interest" description="Disordered" evidence="1">
    <location>
        <begin position="385"/>
        <end position="404"/>
    </location>
</feature>
<accession>A0A8J2LES5</accession>
<name>A0A8J2LES5_9HEXA</name>
<evidence type="ECO:0000313" key="2">
    <source>
        <dbReference type="EMBL" id="CAG7833838.1"/>
    </source>
</evidence>
<organism evidence="2 3">
    <name type="scientific">Allacma fusca</name>
    <dbReference type="NCBI Taxonomy" id="39272"/>
    <lineage>
        <taxon>Eukaryota</taxon>
        <taxon>Metazoa</taxon>
        <taxon>Ecdysozoa</taxon>
        <taxon>Arthropoda</taxon>
        <taxon>Hexapoda</taxon>
        <taxon>Collembola</taxon>
        <taxon>Symphypleona</taxon>
        <taxon>Sminthuridae</taxon>
        <taxon>Allacma</taxon>
    </lineage>
</organism>
<gene>
    <name evidence="2" type="ORF">AFUS01_LOCUS43414</name>
</gene>
<dbReference type="Proteomes" id="UP000708208">
    <property type="component" value="Unassembled WGS sequence"/>
</dbReference>
<keyword evidence="3" id="KW-1185">Reference proteome</keyword>
<proteinExistence type="predicted"/>
<feature type="region of interest" description="Disordered" evidence="1">
    <location>
        <begin position="123"/>
        <end position="158"/>
    </location>
</feature>
<reference evidence="2" key="1">
    <citation type="submission" date="2021-06" db="EMBL/GenBank/DDBJ databases">
        <authorList>
            <person name="Hodson N. C."/>
            <person name="Mongue J. A."/>
            <person name="Jaron S. K."/>
        </authorList>
    </citation>
    <scope>NUCLEOTIDE SEQUENCE</scope>
</reference>
<dbReference type="AlphaFoldDB" id="A0A8J2LES5"/>
<sequence>MFYNDFVTSKKSSKVLEQDTSVKQPQSTSAFVTEGSGTRQNPGPAISAEEFKQFKKEVQRSFQEIKLECKGIREKLTAVGEATLSSTLPQEQTSLKHIHEIKEEFQKLQVKIQEVGSLTKINDSEARKTNSGDNKGSLQLESPEQFSGSSFSSEFSGTVPDFPQERRSLSQVSFLSTGLRPGVSTPSLNSLEVEPVTKLEEEHQKYLSNKVEDVRGSLQVSLNGSSMQGKTIFEIAAVIPTYKHSFAVQITNLMDTPLVDLESCDHGGVMNVPDVIPALEIHALTFGTSKGAYSKTTIALAPADVVIDHNLCIYMSKQDISDWSTRPDKRGARVSSKEVSSKEVCLSVSLSNLLARATISGRGQVIMKLEILKTELPALPPLSFRSEESSIDSSLEEDDSNTSLPGDVGYIIDITNSVQMDLVDPQGHLEDSSSTLPPRIGALRKRTLHFNIDSMDDMIVTYRIGSLDLRLAVAFGSDSQFSLSILPASIPIDSALLAAMCDSPQWKTRPDLRTGFADEGETTVCVRNFRATAALTVSGKVPILKLSVQMINPSQNRSITFNEDFFDELAK</sequence>
<evidence type="ECO:0000256" key="1">
    <source>
        <dbReference type="SAM" id="MobiDB-lite"/>
    </source>
</evidence>
<feature type="region of interest" description="Disordered" evidence="1">
    <location>
        <begin position="17"/>
        <end position="44"/>
    </location>
</feature>
<feature type="compositionally biased region" description="Polar residues" evidence="1">
    <location>
        <begin position="131"/>
        <end position="140"/>
    </location>
</feature>